<evidence type="ECO:0000313" key="2">
    <source>
        <dbReference type="Proteomes" id="UP001177021"/>
    </source>
</evidence>
<dbReference type="Proteomes" id="UP001177021">
    <property type="component" value="Unassembled WGS sequence"/>
</dbReference>
<reference evidence="1" key="1">
    <citation type="submission" date="2023-10" db="EMBL/GenBank/DDBJ databases">
        <authorList>
            <person name="Rodriguez Cubillos JULIANA M."/>
            <person name="De Vega J."/>
        </authorList>
    </citation>
    <scope>NUCLEOTIDE SEQUENCE</scope>
</reference>
<accession>A0ACB0LY38</accession>
<proteinExistence type="predicted"/>
<gene>
    <name evidence="1" type="ORF">MILVUS5_LOCUS36785</name>
</gene>
<organism evidence="1 2">
    <name type="scientific">Trifolium pratense</name>
    <name type="common">Red clover</name>
    <dbReference type="NCBI Taxonomy" id="57577"/>
    <lineage>
        <taxon>Eukaryota</taxon>
        <taxon>Viridiplantae</taxon>
        <taxon>Streptophyta</taxon>
        <taxon>Embryophyta</taxon>
        <taxon>Tracheophyta</taxon>
        <taxon>Spermatophyta</taxon>
        <taxon>Magnoliopsida</taxon>
        <taxon>eudicotyledons</taxon>
        <taxon>Gunneridae</taxon>
        <taxon>Pentapetalae</taxon>
        <taxon>rosids</taxon>
        <taxon>fabids</taxon>
        <taxon>Fabales</taxon>
        <taxon>Fabaceae</taxon>
        <taxon>Papilionoideae</taxon>
        <taxon>50 kb inversion clade</taxon>
        <taxon>NPAAA clade</taxon>
        <taxon>Hologalegina</taxon>
        <taxon>IRL clade</taxon>
        <taxon>Trifolieae</taxon>
        <taxon>Trifolium</taxon>
    </lineage>
</organism>
<name>A0ACB0LY38_TRIPR</name>
<comment type="caution">
    <text evidence="1">The sequence shown here is derived from an EMBL/GenBank/DDBJ whole genome shotgun (WGS) entry which is preliminary data.</text>
</comment>
<dbReference type="EMBL" id="CASHSV030000716">
    <property type="protein sequence ID" value="CAJ2673284.1"/>
    <property type="molecule type" value="Genomic_DNA"/>
</dbReference>
<evidence type="ECO:0000313" key="1">
    <source>
        <dbReference type="EMBL" id="CAJ2673284.1"/>
    </source>
</evidence>
<sequence>MAGNINYTVPIFDWSGKVFEEVQVHKKSLIFNREFTLLRVKAIDHKTEKVNDFVFEWLKETEILIQEVENLTVQASSRKWNELRKLLKKIMALNVKWDFEPLSTPIPSLEHFSSGNIVCFNSREKPSDQLLVALKDDSCSMIGLYGRQGSGKTTLVKAMGEKVKYLKIFQEVLFARASQNNIRRMQDEIADLLNLKFDKNSDAGRARRISSTIDSMNCPILVIFDDVRVKFDLEDVGIPYNSNRCKVLLTTCSQQDCDLMHTQKDIQLGPLSTEESWTLFQKHSGIHDEKYSASFDLLNVAREVAIECEGLPGTIKDVGSSLRSKPIEEWKTTLDSLKHSMAKWQIFLSFRGEDTRYTFTGSLYQALSQGRFKTFMDDGGGLDTGDQISPSLLNAIEASRLSIIVLSENYANSTWCLDELVKILECKKLKNQVVWPIFYKVEPSDIRHMRKSYGKDMSRHENTFGFNSERVQKWKSALSEVCNLSGKHYTTGYEYEFINTLVEDANRIRSRLQIRNRYVLE</sequence>
<keyword evidence="2" id="KW-1185">Reference proteome</keyword>
<protein>
    <submittedName>
        <fullName evidence="1">Uncharacterized protein</fullName>
    </submittedName>
</protein>